<comment type="caution">
    <text evidence="1">The sequence shown here is derived from an EMBL/GenBank/DDBJ whole genome shotgun (WGS) entry which is preliminary data.</text>
</comment>
<dbReference type="AlphaFoldDB" id="A0A6I3JFI3"/>
<evidence type="ECO:0000313" key="1">
    <source>
        <dbReference type="EMBL" id="MTB96825.1"/>
    </source>
</evidence>
<dbReference type="SUPFAM" id="SSF53756">
    <property type="entry name" value="UDP-Glycosyltransferase/glycogen phosphorylase"/>
    <property type="match status" value="1"/>
</dbReference>
<evidence type="ECO:0000313" key="2">
    <source>
        <dbReference type="Proteomes" id="UP000433406"/>
    </source>
</evidence>
<dbReference type="RefSeq" id="WP_154616613.1">
    <property type="nucleotide sequence ID" value="NZ_CP053660.1"/>
</dbReference>
<keyword evidence="2" id="KW-1185">Reference proteome</keyword>
<reference evidence="1 2" key="1">
    <citation type="submission" date="2019-10" db="EMBL/GenBank/DDBJ databases">
        <title>Nocardioides novel species isolated from the excrement of Marmot.</title>
        <authorList>
            <person name="Zhang G."/>
        </authorList>
    </citation>
    <scope>NUCLEOTIDE SEQUENCE [LARGE SCALE GENOMIC DNA]</scope>
    <source>
        <strain evidence="2">zg-579</strain>
    </source>
</reference>
<dbReference type="EMBL" id="WLCI01000018">
    <property type="protein sequence ID" value="MTB96825.1"/>
    <property type="molecule type" value="Genomic_DNA"/>
</dbReference>
<dbReference type="Proteomes" id="UP000433406">
    <property type="component" value="Unassembled WGS sequence"/>
</dbReference>
<organism evidence="1 2">
    <name type="scientific">Nocardioides marmotae</name>
    <dbReference type="NCBI Taxonomy" id="2663857"/>
    <lineage>
        <taxon>Bacteria</taxon>
        <taxon>Bacillati</taxon>
        <taxon>Actinomycetota</taxon>
        <taxon>Actinomycetes</taxon>
        <taxon>Propionibacteriales</taxon>
        <taxon>Nocardioidaceae</taxon>
        <taxon>Nocardioides</taxon>
    </lineage>
</organism>
<accession>A0A6I3JFI3</accession>
<name>A0A6I3JFI3_9ACTN</name>
<gene>
    <name evidence="1" type="ORF">GGQ22_17250</name>
</gene>
<sequence>MSTLQEPPLQVVAGPRTHGVVEYAAQLARALGAPSLVGPAEVLDGPVPDGPAHLHFTERLLGPTPAVAVRRAVGLCTRVPTTVTLHDVPQPWAGEERARAYAEVVRACAGWAVSSHHEADLVLRALARVGADRDVPPGVVVHLPVVPVQPRPTRGEGPDRDGPATLAALGFVYPDKGHRELLQAATELRARGHEVDVACLGSPVEGHADLLAELHRRARAGGVGLTVTGWLPDDELVAAMARADVPVSGHRHLSASASVNRWLAVGRRPLLLDGPYAREVDALRPGAHVLHDDAGLVPAIERALADPASTWLPEGAVPGPDLDASARQYAAWWASVHRAVPDPVPPVFVPFP</sequence>
<dbReference type="Gene3D" id="3.40.50.2000">
    <property type="entry name" value="Glycogen Phosphorylase B"/>
    <property type="match status" value="2"/>
</dbReference>
<protein>
    <submittedName>
        <fullName evidence="1">Uncharacterized protein</fullName>
    </submittedName>
</protein>
<proteinExistence type="predicted"/>